<comment type="similarity">
    <text evidence="10">Belongs to the NhaD Na(+)/H(+) (TC 2.A.62) antiporter family.</text>
</comment>
<dbReference type="InterPro" id="IPR004680">
    <property type="entry name" value="Cit_transptr-like_dom"/>
</dbReference>
<evidence type="ECO:0000256" key="4">
    <source>
        <dbReference type="ARBA" id="ARBA00022692"/>
    </source>
</evidence>
<comment type="subcellular location">
    <subcellularLocation>
        <location evidence="1">Membrane</location>
        <topology evidence="1">Multi-pass membrane protein</topology>
    </subcellularLocation>
</comment>
<keyword evidence="5 11" id="KW-1133">Transmembrane helix</keyword>
<keyword evidence="6" id="KW-0915">Sodium</keyword>
<dbReference type="NCBIfam" id="NF038006">
    <property type="entry name" value="NhaD_1"/>
    <property type="match status" value="1"/>
</dbReference>
<dbReference type="PANTHER" id="PTHR43269:SF2">
    <property type="entry name" value="SODIUM_PROTON ANTIPORTER 1-RELATED"/>
    <property type="match status" value="1"/>
</dbReference>
<evidence type="ECO:0000313" key="15">
    <source>
        <dbReference type="Proteomes" id="UP000673383"/>
    </source>
</evidence>
<feature type="transmembrane region" description="Helical" evidence="11">
    <location>
        <begin position="325"/>
        <end position="354"/>
    </location>
</feature>
<keyword evidence="9" id="KW-0739">Sodium transport</keyword>
<evidence type="ECO:0000256" key="3">
    <source>
        <dbReference type="ARBA" id="ARBA00022449"/>
    </source>
</evidence>
<evidence type="ECO:0000256" key="11">
    <source>
        <dbReference type="SAM" id="Phobius"/>
    </source>
</evidence>
<evidence type="ECO:0000256" key="9">
    <source>
        <dbReference type="ARBA" id="ARBA00023201"/>
    </source>
</evidence>
<feature type="transmembrane region" description="Helical" evidence="11">
    <location>
        <begin position="59"/>
        <end position="80"/>
    </location>
</feature>
<feature type="transmembrane region" description="Helical" evidence="11">
    <location>
        <begin position="100"/>
        <end position="128"/>
    </location>
</feature>
<evidence type="ECO:0000313" key="13">
    <source>
        <dbReference type="EMBL" id="MBP1298369.1"/>
    </source>
</evidence>
<evidence type="ECO:0000256" key="2">
    <source>
        <dbReference type="ARBA" id="ARBA00022448"/>
    </source>
</evidence>
<keyword evidence="16" id="KW-1185">Reference proteome</keyword>
<gene>
    <name evidence="14" type="ORF">ABIF29_002873</name>
    <name evidence="13" type="ORF">JOH49_008122</name>
</gene>
<dbReference type="GO" id="GO:0015297">
    <property type="term" value="F:antiporter activity"/>
    <property type="evidence" value="ECO:0007669"/>
    <property type="project" value="UniProtKB-KW"/>
</dbReference>
<feature type="transmembrane region" description="Helical" evidence="11">
    <location>
        <begin position="287"/>
        <end position="305"/>
    </location>
</feature>
<sequence length="426" mass="46193">MLVAAIVAIFVIAYAAIALEHPIGINKSASALLGAGLMWTAYAVWSGDTALIDRQLSESVSSTAQIVFFLIGAMTIVEVIDAHNGFEVITSLINTRKQATLMWLVGFVTFFLSSVLDNLTTTIVMISLMRKLLDRQGDRLFFAAMIVIAANAGGAWSAIGDVTTTMLWIGGQITPIAIVKGVFLASLINLVVPLLVVSAWLRGKIVEAPQRQTRAVSTSVFERNVTFFLGLGILIAVPAFKAVTHLPPFMGILFGLGVLWTVGELIHRRKEEDEKKRLTLVHALTRIDMSSIVFFIGILLAVAALEHTHVLEMLAKWLDATFGRLDVIVVLLGLLSAVIDNVPLVAASMGMYSLNQYPPDSFLWEFVAYCAGTGGSILIIGSASGVAAMGLEKIEFFWYVRRVSGLALLGYFGGVAAYIVQYWLLH</sequence>
<evidence type="ECO:0000256" key="6">
    <source>
        <dbReference type="ARBA" id="ARBA00023053"/>
    </source>
</evidence>
<evidence type="ECO:0000256" key="8">
    <source>
        <dbReference type="ARBA" id="ARBA00023136"/>
    </source>
</evidence>
<evidence type="ECO:0000313" key="14">
    <source>
        <dbReference type="EMBL" id="MEY9316074.1"/>
    </source>
</evidence>
<feature type="transmembrane region" description="Helical" evidence="11">
    <location>
        <begin position="140"/>
        <end position="159"/>
    </location>
</feature>
<keyword evidence="8 11" id="KW-0472">Membrane</keyword>
<feature type="transmembrane region" description="Helical" evidence="11">
    <location>
        <begin position="366"/>
        <end position="391"/>
    </location>
</feature>
<evidence type="ECO:0000256" key="7">
    <source>
        <dbReference type="ARBA" id="ARBA00023065"/>
    </source>
</evidence>
<evidence type="ECO:0000256" key="1">
    <source>
        <dbReference type="ARBA" id="ARBA00004141"/>
    </source>
</evidence>
<organism evidence="13 15">
    <name type="scientific">Bradyrhizobium elkanii</name>
    <dbReference type="NCBI Taxonomy" id="29448"/>
    <lineage>
        <taxon>Bacteria</taxon>
        <taxon>Pseudomonadati</taxon>
        <taxon>Pseudomonadota</taxon>
        <taxon>Alphaproteobacteria</taxon>
        <taxon>Hyphomicrobiales</taxon>
        <taxon>Nitrobacteraceae</taxon>
        <taxon>Bradyrhizobium</taxon>
    </lineage>
</organism>
<protein>
    <submittedName>
        <fullName evidence="13">Na+/H+ antiporter NhaD/arsenite permease-like protein</fullName>
    </submittedName>
</protein>
<feature type="transmembrane region" description="Helical" evidence="11">
    <location>
        <begin position="246"/>
        <end position="266"/>
    </location>
</feature>
<dbReference type="PANTHER" id="PTHR43269">
    <property type="entry name" value="SODIUM/PROTON ANTIPORTER 1-RELATED"/>
    <property type="match status" value="1"/>
</dbReference>
<proteinExistence type="inferred from homology"/>
<dbReference type="Proteomes" id="UP001565471">
    <property type="component" value="Unassembled WGS sequence"/>
</dbReference>
<dbReference type="InterPro" id="IPR045016">
    <property type="entry name" value="NhaD-like"/>
</dbReference>
<name>A0A4Y3Z6Y1_BRAEL</name>
<feature type="domain" description="Citrate transporter-like" evidence="12">
    <location>
        <begin position="14"/>
        <end position="356"/>
    </location>
</feature>
<dbReference type="Proteomes" id="UP000673383">
    <property type="component" value="Unassembled WGS sequence"/>
</dbReference>
<feature type="transmembrane region" description="Helical" evidence="11">
    <location>
        <begin position="179"/>
        <end position="201"/>
    </location>
</feature>
<reference evidence="14 16" key="2">
    <citation type="submission" date="2024-07" db="EMBL/GenBank/DDBJ databases">
        <title>Genomic Encyclopedia of Type Strains, Phase V (KMG-V): Genome sequencing to study the core and pangenomes of soil and plant-associated prokaryotes.</title>
        <authorList>
            <person name="Whitman W."/>
        </authorList>
    </citation>
    <scope>NUCLEOTIDE SEQUENCE [LARGE SCALE GENOMIC DNA]</scope>
    <source>
        <strain evidence="14 16">USDA 415</strain>
    </source>
</reference>
<keyword evidence="4 11" id="KW-0812">Transmembrane</keyword>
<evidence type="ECO:0000259" key="12">
    <source>
        <dbReference type="Pfam" id="PF03600"/>
    </source>
</evidence>
<keyword evidence="7" id="KW-0406">Ion transport</keyword>
<keyword evidence="2" id="KW-0813">Transport</keyword>
<comment type="caution">
    <text evidence="13">The sequence shown here is derived from an EMBL/GenBank/DDBJ whole genome shotgun (WGS) entry which is preliminary data.</text>
</comment>
<feature type="transmembrane region" description="Helical" evidence="11">
    <location>
        <begin position="28"/>
        <end position="47"/>
    </location>
</feature>
<evidence type="ECO:0000256" key="10">
    <source>
        <dbReference type="ARBA" id="ARBA00025753"/>
    </source>
</evidence>
<evidence type="ECO:0000256" key="5">
    <source>
        <dbReference type="ARBA" id="ARBA00022989"/>
    </source>
</evidence>
<feature type="transmembrane region" description="Helical" evidence="11">
    <location>
        <begin position="221"/>
        <end position="240"/>
    </location>
</feature>
<feature type="transmembrane region" description="Helical" evidence="11">
    <location>
        <begin position="403"/>
        <end position="425"/>
    </location>
</feature>
<dbReference type="GO" id="GO:0016020">
    <property type="term" value="C:membrane"/>
    <property type="evidence" value="ECO:0007669"/>
    <property type="project" value="UniProtKB-SubCell"/>
</dbReference>
<accession>A0A4Y3Z6Y1</accession>
<dbReference type="Pfam" id="PF03600">
    <property type="entry name" value="CitMHS"/>
    <property type="match status" value="1"/>
</dbReference>
<dbReference type="EMBL" id="JAFICZ010000001">
    <property type="protein sequence ID" value="MBP1298369.1"/>
    <property type="molecule type" value="Genomic_DNA"/>
</dbReference>
<dbReference type="AlphaFoldDB" id="A0A4Y3Z6Y1"/>
<evidence type="ECO:0000313" key="16">
    <source>
        <dbReference type="Proteomes" id="UP001565471"/>
    </source>
</evidence>
<reference evidence="13" key="1">
    <citation type="submission" date="2021-02" db="EMBL/GenBank/DDBJ databases">
        <title>Genomic Encyclopedia of Type Strains, Phase IV (KMG-V): Genome sequencing to study the core and pangenomes of soil and plant-associated prokaryotes.</title>
        <authorList>
            <person name="Whitman W."/>
        </authorList>
    </citation>
    <scope>NUCLEOTIDE SEQUENCE</scope>
    <source>
        <strain evidence="13">USDA 406</strain>
    </source>
</reference>
<dbReference type="EMBL" id="JBGBZA010000002">
    <property type="protein sequence ID" value="MEY9316074.1"/>
    <property type="molecule type" value="Genomic_DNA"/>
</dbReference>
<dbReference type="GO" id="GO:0006814">
    <property type="term" value="P:sodium ion transport"/>
    <property type="evidence" value="ECO:0007669"/>
    <property type="project" value="UniProtKB-KW"/>
</dbReference>
<keyword evidence="3" id="KW-0050">Antiport</keyword>